<dbReference type="GO" id="GO:0032993">
    <property type="term" value="C:protein-DNA complex"/>
    <property type="evidence" value="ECO:0007669"/>
    <property type="project" value="TreeGrafter"/>
</dbReference>
<dbReference type="InterPro" id="IPR000847">
    <property type="entry name" value="LysR_HTH_N"/>
</dbReference>
<dbReference type="RefSeq" id="WP_179845279.1">
    <property type="nucleotide sequence ID" value="NZ_JACCBA010000001.1"/>
</dbReference>
<dbReference type="Gene3D" id="1.10.10.10">
    <property type="entry name" value="Winged helix-like DNA-binding domain superfamily/Winged helix DNA-binding domain"/>
    <property type="match status" value="1"/>
</dbReference>
<proteinExistence type="inferred from homology"/>
<dbReference type="InterPro" id="IPR005119">
    <property type="entry name" value="LysR_subst-bd"/>
</dbReference>
<dbReference type="CDD" id="cd05466">
    <property type="entry name" value="PBP2_LTTR_substrate"/>
    <property type="match status" value="1"/>
</dbReference>
<keyword evidence="4" id="KW-0804">Transcription</keyword>
<dbReference type="GO" id="GO:0003700">
    <property type="term" value="F:DNA-binding transcription factor activity"/>
    <property type="evidence" value="ECO:0007669"/>
    <property type="project" value="InterPro"/>
</dbReference>
<keyword evidence="2" id="KW-0805">Transcription regulation</keyword>
<keyword evidence="3 6" id="KW-0238">DNA-binding</keyword>
<keyword evidence="7" id="KW-1185">Reference proteome</keyword>
<protein>
    <submittedName>
        <fullName evidence="6">DNA-binding transcriptional LysR family regulator</fullName>
    </submittedName>
</protein>
<evidence type="ECO:0000256" key="3">
    <source>
        <dbReference type="ARBA" id="ARBA00023125"/>
    </source>
</evidence>
<dbReference type="AlphaFoldDB" id="A0A7Y9EIC5"/>
<name>A0A7Y9EIC5_9ACTN</name>
<dbReference type="FunFam" id="1.10.10.10:FF:000001">
    <property type="entry name" value="LysR family transcriptional regulator"/>
    <property type="match status" value="1"/>
</dbReference>
<dbReference type="Pfam" id="PF03466">
    <property type="entry name" value="LysR_substrate"/>
    <property type="match status" value="1"/>
</dbReference>
<dbReference type="PANTHER" id="PTHR30346:SF28">
    <property type="entry name" value="HTH-TYPE TRANSCRIPTIONAL REGULATOR CYNR"/>
    <property type="match status" value="1"/>
</dbReference>
<comment type="similarity">
    <text evidence="1">Belongs to the LysR transcriptional regulatory family.</text>
</comment>
<dbReference type="GO" id="GO:0003677">
    <property type="term" value="F:DNA binding"/>
    <property type="evidence" value="ECO:0007669"/>
    <property type="project" value="UniProtKB-KW"/>
</dbReference>
<dbReference type="InterPro" id="IPR036388">
    <property type="entry name" value="WH-like_DNA-bd_sf"/>
</dbReference>
<feature type="domain" description="HTH lysR-type" evidence="5">
    <location>
        <begin position="1"/>
        <end position="58"/>
    </location>
</feature>
<organism evidence="6 7">
    <name type="scientific">Actinomadura luteofluorescens</name>
    <dbReference type="NCBI Taxonomy" id="46163"/>
    <lineage>
        <taxon>Bacteria</taxon>
        <taxon>Bacillati</taxon>
        <taxon>Actinomycetota</taxon>
        <taxon>Actinomycetes</taxon>
        <taxon>Streptosporangiales</taxon>
        <taxon>Thermomonosporaceae</taxon>
        <taxon>Actinomadura</taxon>
    </lineage>
</organism>
<dbReference type="EMBL" id="JACCBA010000001">
    <property type="protein sequence ID" value="NYD48345.1"/>
    <property type="molecule type" value="Genomic_DNA"/>
</dbReference>
<evidence type="ECO:0000256" key="2">
    <source>
        <dbReference type="ARBA" id="ARBA00023015"/>
    </source>
</evidence>
<evidence type="ECO:0000313" key="7">
    <source>
        <dbReference type="Proteomes" id="UP000529783"/>
    </source>
</evidence>
<dbReference type="Proteomes" id="UP000529783">
    <property type="component" value="Unassembled WGS sequence"/>
</dbReference>
<dbReference type="PANTHER" id="PTHR30346">
    <property type="entry name" value="TRANSCRIPTIONAL DUAL REGULATOR HCAR-RELATED"/>
    <property type="match status" value="1"/>
</dbReference>
<evidence type="ECO:0000259" key="5">
    <source>
        <dbReference type="PROSITE" id="PS50931"/>
    </source>
</evidence>
<comment type="caution">
    <text evidence="6">The sequence shown here is derived from an EMBL/GenBank/DDBJ whole genome shotgun (WGS) entry which is preliminary data.</text>
</comment>
<gene>
    <name evidence="6" type="ORF">BJY14_004328</name>
</gene>
<dbReference type="Gene3D" id="3.40.190.290">
    <property type="match status" value="1"/>
</dbReference>
<reference evidence="6 7" key="1">
    <citation type="submission" date="2020-07" db="EMBL/GenBank/DDBJ databases">
        <title>Sequencing the genomes of 1000 actinobacteria strains.</title>
        <authorList>
            <person name="Klenk H.-P."/>
        </authorList>
    </citation>
    <scope>NUCLEOTIDE SEQUENCE [LARGE SCALE GENOMIC DNA]</scope>
    <source>
        <strain evidence="6 7">DSM 40398</strain>
    </source>
</reference>
<accession>A0A7Y9EIC5</accession>
<evidence type="ECO:0000313" key="6">
    <source>
        <dbReference type="EMBL" id="NYD48345.1"/>
    </source>
</evidence>
<evidence type="ECO:0000256" key="1">
    <source>
        <dbReference type="ARBA" id="ARBA00009437"/>
    </source>
</evidence>
<dbReference type="PROSITE" id="PS50931">
    <property type="entry name" value="HTH_LYSR"/>
    <property type="match status" value="1"/>
</dbReference>
<evidence type="ECO:0000256" key="4">
    <source>
        <dbReference type="ARBA" id="ARBA00023163"/>
    </source>
</evidence>
<sequence>MELRQLGYFVAVAEERHFTRAAERVQVAQPAVSQQIRRLEAEVGEPLFRRDRRSVALTAAGEALLPHARAMLAEAANAKESIAALSGLLTGSLAVGLVQPLPDQRVLALLGAFHRRHPRIRLTLREDETDGLIAALTTGELDAAIVGQGPADPPLAAEMTPHVIAREDVVVALHPDHPLAARDSLTLHDLREEPLVTAPRTSKLRTNIEAACGRFGFVPNVVAETRDLTLVRQLVLQRIGLAVLPESALQGPPVLARVPLARPSLERRIVLAARPHHASPAGRAFLAMAHRRLLPDQPGTVT</sequence>
<dbReference type="Pfam" id="PF00126">
    <property type="entry name" value="HTH_1"/>
    <property type="match status" value="1"/>
</dbReference>
<dbReference type="SUPFAM" id="SSF53850">
    <property type="entry name" value="Periplasmic binding protein-like II"/>
    <property type="match status" value="1"/>
</dbReference>
<dbReference type="PRINTS" id="PR00039">
    <property type="entry name" value="HTHLYSR"/>
</dbReference>
<dbReference type="SUPFAM" id="SSF46785">
    <property type="entry name" value="Winged helix' DNA-binding domain"/>
    <property type="match status" value="1"/>
</dbReference>
<dbReference type="InterPro" id="IPR036390">
    <property type="entry name" value="WH_DNA-bd_sf"/>
</dbReference>